<evidence type="ECO:0000259" key="2">
    <source>
        <dbReference type="Pfam" id="PF14111"/>
    </source>
</evidence>
<evidence type="ECO:0000313" key="4">
    <source>
        <dbReference type="Proteomes" id="UP001227230"/>
    </source>
</evidence>
<gene>
    <name evidence="3" type="ORF">VitviT2T_028002</name>
</gene>
<dbReference type="Proteomes" id="UP001227230">
    <property type="component" value="Chromosome 18"/>
</dbReference>
<evidence type="ECO:0000256" key="1">
    <source>
        <dbReference type="SAM" id="MobiDB-lite"/>
    </source>
</evidence>
<organism evidence="3 4">
    <name type="scientific">Vitis vinifera</name>
    <name type="common">Grape</name>
    <dbReference type="NCBI Taxonomy" id="29760"/>
    <lineage>
        <taxon>Eukaryota</taxon>
        <taxon>Viridiplantae</taxon>
        <taxon>Streptophyta</taxon>
        <taxon>Embryophyta</taxon>
        <taxon>Tracheophyta</taxon>
        <taxon>Spermatophyta</taxon>
        <taxon>Magnoliopsida</taxon>
        <taxon>eudicotyledons</taxon>
        <taxon>Gunneridae</taxon>
        <taxon>Pentapetalae</taxon>
        <taxon>rosids</taxon>
        <taxon>Vitales</taxon>
        <taxon>Vitaceae</taxon>
        <taxon>Viteae</taxon>
        <taxon>Vitis</taxon>
    </lineage>
</organism>
<accession>A0ABY9DTG5</accession>
<feature type="compositionally biased region" description="Basic and acidic residues" evidence="1">
    <location>
        <begin position="1"/>
        <end position="22"/>
    </location>
</feature>
<dbReference type="PANTHER" id="PTHR34427:SF5">
    <property type="entry name" value="DUF4283 DOMAIN-CONTAINING PROTEIN"/>
    <property type="match status" value="1"/>
</dbReference>
<feature type="region of interest" description="Disordered" evidence="1">
    <location>
        <begin position="1"/>
        <end position="27"/>
    </location>
</feature>
<proteinExistence type="predicted"/>
<sequence length="326" mass="36490">MRESESEHTSEGKEGESRAENRGKRKGSRFVVESKVLEVEAEERKGKIQVIISESKGELLSWVRLGPASVGLFIEGLTQCIRDGKEGRWEKGWKEKGRTYSLVREVNRVGCFIRLGVTDMEKRRFGICIPKGRGEKGGWASMVESLRNVGLWFEKKETDQEVKVSGRLYVEVVKGLECRDASRVRVEVKGEEIRGNVSRLEHCLVGKWNPRSAQEEDLERLGWSVARAWGLKGKLGLARLGKGCALMEFEIVEEAKRVLASGERLVGGIQLGLEMWSPKFGCSSEGEARKEAWVRILSLPISLWVPSILRRVGEACGGFLGIDSLT</sequence>
<dbReference type="EMBL" id="CP126665">
    <property type="protein sequence ID" value="WKA10431.1"/>
    <property type="molecule type" value="Genomic_DNA"/>
</dbReference>
<dbReference type="PANTHER" id="PTHR34427">
    <property type="entry name" value="DUF4283 DOMAIN PROTEIN"/>
    <property type="match status" value="1"/>
</dbReference>
<dbReference type="InterPro" id="IPR025558">
    <property type="entry name" value="DUF4283"/>
</dbReference>
<evidence type="ECO:0000313" key="3">
    <source>
        <dbReference type="EMBL" id="WKA10431.1"/>
    </source>
</evidence>
<keyword evidence="4" id="KW-1185">Reference proteome</keyword>
<feature type="domain" description="DUF4283" evidence="2">
    <location>
        <begin position="198"/>
        <end position="283"/>
    </location>
</feature>
<dbReference type="Pfam" id="PF14111">
    <property type="entry name" value="DUF4283"/>
    <property type="match status" value="1"/>
</dbReference>
<reference evidence="3 4" key="1">
    <citation type="journal article" date="2023" name="Hortic Res">
        <title>The complete reference genome for grapevine (Vitis vinifera L.) genetics and breeding.</title>
        <authorList>
            <person name="Shi X."/>
            <person name="Cao S."/>
            <person name="Wang X."/>
            <person name="Huang S."/>
            <person name="Wang Y."/>
            <person name="Liu Z."/>
            <person name="Liu W."/>
            <person name="Leng X."/>
            <person name="Peng Y."/>
            <person name="Wang N."/>
            <person name="Wang Y."/>
            <person name="Ma Z."/>
            <person name="Xu X."/>
            <person name="Zhang F."/>
            <person name="Xue H."/>
            <person name="Zhong H."/>
            <person name="Wang Y."/>
            <person name="Zhang K."/>
            <person name="Velt A."/>
            <person name="Avia K."/>
            <person name="Holtgrawe D."/>
            <person name="Grimplet J."/>
            <person name="Matus J.T."/>
            <person name="Ware D."/>
            <person name="Wu X."/>
            <person name="Wang H."/>
            <person name="Liu C."/>
            <person name="Fang Y."/>
            <person name="Rustenholz C."/>
            <person name="Cheng Z."/>
            <person name="Xiao H."/>
            <person name="Zhou Y."/>
        </authorList>
    </citation>
    <scope>NUCLEOTIDE SEQUENCE [LARGE SCALE GENOMIC DNA]</scope>
    <source>
        <strain evidence="4">cv. Pinot noir / PN40024</strain>
        <tissue evidence="3">Leaf</tissue>
    </source>
</reference>
<protein>
    <recommendedName>
        <fullName evidence="2">DUF4283 domain-containing protein</fullName>
    </recommendedName>
</protein>
<name>A0ABY9DTG5_VITVI</name>